<evidence type="ECO:0000256" key="9">
    <source>
        <dbReference type="SAM" id="Coils"/>
    </source>
</evidence>
<comment type="function">
    <text evidence="7 8">DNA-dependent RNA polymerase catalyzes the transcription of DNA into RNA using the four ribonucleoside triphosphates as substrates.</text>
</comment>
<comment type="cofactor">
    <cofactor evidence="7">
        <name>Zn(2+)</name>
        <dbReference type="ChEBI" id="CHEBI:29105"/>
    </cofactor>
    <text evidence="7">Binds 2 Zn(2+) ions per subunit.</text>
</comment>
<comment type="similarity">
    <text evidence="7 8">Belongs to the RNA polymerase beta' chain family.</text>
</comment>
<feature type="binding site" evidence="7">
    <location>
        <position position="63"/>
    </location>
    <ligand>
        <name>Zn(2+)</name>
        <dbReference type="ChEBI" id="CHEBI:29105"/>
        <label>1</label>
    </ligand>
</feature>
<dbReference type="Gene3D" id="1.10.150.390">
    <property type="match status" value="1"/>
</dbReference>
<dbReference type="Gene3D" id="1.10.1790.20">
    <property type="match status" value="1"/>
</dbReference>
<protein>
    <recommendedName>
        <fullName evidence="7">DNA-directed RNA polymerase subunit beta'</fullName>
        <shortName evidence="7">RNAP subunit beta'</shortName>
        <ecNumber evidence="7">2.7.7.6</ecNumber>
    </recommendedName>
    <alternativeName>
        <fullName evidence="7">RNA polymerase subunit beta'</fullName>
    </alternativeName>
    <alternativeName>
        <fullName evidence="7">Transcriptase subunit beta'</fullName>
    </alternativeName>
</protein>
<keyword evidence="7" id="KW-0460">Magnesium</keyword>
<dbReference type="Gene3D" id="1.10.132.30">
    <property type="match status" value="1"/>
</dbReference>
<evidence type="ECO:0000256" key="3">
    <source>
        <dbReference type="ARBA" id="ARBA00022695"/>
    </source>
</evidence>
<dbReference type="Gene3D" id="2.40.50.100">
    <property type="match status" value="1"/>
</dbReference>
<organism evidence="11 12">
    <name type="scientific">candidate division WWE3 bacterium CG08_land_8_20_14_0_20_40_13</name>
    <dbReference type="NCBI Taxonomy" id="1975084"/>
    <lineage>
        <taxon>Bacteria</taxon>
        <taxon>Katanobacteria</taxon>
    </lineage>
</organism>
<feature type="binding site" evidence="7">
    <location>
        <position position="547"/>
    </location>
    <ligand>
        <name>Mg(2+)</name>
        <dbReference type="ChEBI" id="CHEBI:18420"/>
    </ligand>
</feature>
<dbReference type="Gene3D" id="2.40.40.20">
    <property type="match status" value="1"/>
</dbReference>
<feature type="binding site" evidence="7">
    <location>
        <position position="65"/>
    </location>
    <ligand>
        <name>Zn(2+)</name>
        <dbReference type="ChEBI" id="CHEBI:29105"/>
        <label>1</label>
    </ligand>
</feature>
<keyword evidence="5 7" id="KW-0804">Transcription</keyword>
<dbReference type="InterPro" id="IPR007066">
    <property type="entry name" value="RNA_pol_Rpb1_3"/>
</dbReference>
<evidence type="ECO:0000313" key="12">
    <source>
        <dbReference type="Proteomes" id="UP000230340"/>
    </source>
</evidence>
<dbReference type="SUPFAM" id="SSF64484">
    <property type="entry name" value="beta and beta-prime subunits of DNA dependent RNA-polymerase"/>
    <property type="match status" value="1"/>
</dbReference>
<dbReference type="Proteomes" id="UP000230340">
    <property type="component" value="Unassembled WGS sequence"/>
</dbReference>
<evidence type="ECO:0000256" key="8">
    <source>
        <dbReference type="RuleBase" id="RU004279"/>
    </source>
</evidence>
<evidence type="ECO:0000313" key="11">
    <source>
        <dbReference type="EMBL" id="PIS23335.1"/>
    </source>
</evidence>
<dbReference type="GO" id="GO:0008270">
    <property type="term" value="F:zinc ion binding"/>
    <property type="evidence" value="ECO:0007669"/>
    <property type="project" value="UniProtKB-UniRule"/>
</dbReference>
<keyword evidence="3 7" id="KW-0548">Nucleotidyltransferase</keyword>
<proteinExistence type="inferred from homology"/>
<dbReference type="PANTHER" id="PTHR19376">
    <property type="entry name" value="DNA-DIRECTED RNA POLYMERASE"/>
    <property type="match status" value="1"/>
</dbReference>
<dbReference type="InterPro" id="IPR007081">
    <property type="entry name" value="RNA_pol_Rpb1_5"/>
</dbReference>
<dbReference type="NCBIfam" id="TIGR02386">
    <property type="entry name" value="rpoC_TIGR"/>
    <property type="match status" value="1"/>
</dbReference>
<dbReference type="HAMAP" id="MF_01322">
    <property type="entry name" value="RNApol_bact_RpoC"/>
    <property type="match status" value="1"/>
</dbReference>
<feature type="binding site" evidence="7">
    <location>
        <position position="957"/>
    </location>
    <ligand>
        <name>Zn(2+)</name>
        <dbReference type="ChEBI" id="CHEBI:29105"/>
        <label>2</label>
    </ligand>
</feature>
<feature type="binding site" evidence="7">
    <location>
        <position position="947"/>
    </location>
    <ligand>
        <name>Zn(2+)</name>
        <dbReference type="ChEBI" id="CHEBI:29105"/>
        <label>2</label>
    </ligand>
</feature>
<dbReference type="GO" id="GO:0006351">
    <property type="term" value="P:DNA-templated transcription"/>
    <property type="evidence" value="ECO:0007669"/>
    <property type="project" value="UniProtKB-UniRule"/>
</dbReference>
<dbReference type="Gene3D" id="4.10.860.120">
    <property type="entry name" value="RNA polymerase II, clamp domain"/>
    <property type="match status" value="1"/>
</dbReference>
<dbReference type="Pfam" id="PF04983">
    <property type="entry name" value="RNA_pol_Rpb1_3"/>
    <property type="match status" value="1"/>
</dbReference>
<feature type="domain" description="RNA polymerase N-terminal" evidence="10">
    <location>
        <begin position="318"/>
        <end position="599"/>
    </location>
</feature>
<dbReference type="EMBL" id="PEYT01000004">
    <property type="protein sequence ID" value="PIS23335.1"/>
    <property type="molecule type" value="Genomic_DNA"/>
</dbReference>
<gene>
    <name evidence="7 11" type="primary">rpoC</name>
    <name evidence="11" type="ORF">COT49_00615</name>
</gene>
<dbReference type="GO" id="GO:0003677">
    <property type="term" value="F:DNA binding"/>
    <property type="evidence" value="ECO:0007669"/>
    <property type="project" value="UniProtKB-UniRule"/>
</dbReference>
<feature type="coiled-coil region" evidence="9">
    <location>
        <begin position="155"/>
        <end position="193"/>
    </location>
</feature>
<dbReference type="CDD" id="cd02655">
    <property type="entry name" value="RNAP_beta'_C"/>
    <property type="match status" value="1"/>
</dbReference>
<dbReference type="GO" id="GO:0000287">
    <property type="term" value="F:magnesium ion binding"/>
    <property type="evidence" value="ECO:0007669"/>
    <property type="project" value="UniProtKB-UniRule"/>
</dbReference>
<dbReference type="SMART" id="SM00663">
    <property type="entry name" value="RPOLA_N"/>
    <property type="match status" value="1"/>
</dbReference>
<dbReference type="InterPro" id="IPR012754">
    <property type="entry name" value="DNA-dir_RpoC_beta_prime_bact"/>
</dbReference>
<keyword evidence="2 7" id="KW-0808">Transferase</keyword>
<dbReference type="Pfam" id="PF04998">
    <property type="entry name" value="RNA_pol_Rpb1_5"/>
    <property type="match status" value="1"/>
</dbReference>
<dbReference type="InterPro" id="IPR000722">
    <property type="entry name" value="RNA_pol_asu"/>
</dbReference>
<keyword evidence="4 7" id="KW-0479">Metal-binding</keyword>
<keyword evidence="1 7" id="KW-0240">DNA-directed RNA polymerase</keyword>
<name>A0A2H0XEU4_UNCKA</name>
<dbReference type="GO" id="GO:0000428">
    <property type="term" value="C:DNA-directed RNA polymerase complex"/>
    <property type="evidence" value="ECO:0007669"/>
    <property type="project" value="UniProtKB-KW"/>
</dbReference>
<evidence type="ECO:0000256" key="4">
    <source>
        <dbReference type="ARBA" id="ARBA00022723"/>
    </source>
</evidence>
<dbReference type="Pfam" id="PF00623">
    <property type="entry name" value="RNA_pol_Rpb1_2"/>
    <property type="match status" value="2"/>
</dbReference>
<feature type="binding site" evidence="7">
    <location>
        <position position="78"/>
    </location>
    <ligand>
        <name>Zn(2+)</name>
        <dbReference type="ChEBI" id="CHEBI:29105"/>
        <label>1</label>
    </ligand>
</feature>
<dbReference type="AlphaFoldDB" id="A0A2H0XEU4"/>
<evidence type="ECO:0000259" key="10">
    <source>
        <dbReference type="SMART" id="SM00663"/>
    </source>
</evidence>
<dbReference type="InterPro" id="IPR042102">
    <property type="entry name" value="RNA_pol_Rpb1_3_sf"/>
</dbReference>
<dbReference type="Gene3D" id="1.10.40.90">
    <property type="match status" value="1"/>
</dbReference>
<dbReference type="InterPro" id="IPR038120">
    <property type="entry name" value="Rpb1_funnel_sf"/>
</dbReference>
<dbReference type="PANTHER" id="PTHR19376:SF54">
    <property type="entry name" value="DNA-DIRECTED RNA POLYMERASE SUBUNIT BETA"/>
    <property type="match status" value="1"/>
</dbReference>
<feature type="binding site" evidence="7">
    <location>
        <position position="81"/>
    </location>
    <ligand>
        <name>Zn(2+)</name>
        <dbReference type="ChEBI" id="CHEBI:29105"/>
        <label>1</label>
    </ligand>
</feature>
<evidence type="ECO:0000256" key="1">
    <source>
        <dbReference type="ARBA" id="ARBA00022478"/>
    </source>
</evidence>
<comment type="cofactor">
    <cofactor evidence="7">
        <name>Mg(2+)</name>
        <dbReference type="ChEBI" id="CHEBI:18420"/>
    </cofactor>
    <text evidence="7">Binds 1 Mg(2+) ion per subunit.</text>
</comment>
<comment type="catalytic activity">
    <reaction evidence="6 7 8">
        <text>RNA(n) + a ribonucleoside 5'-triphosphate = RNA(n+1) + diphosphate</text>
        <dbReference type="Rhea" id="RHEA:21248"/>
        <dbReference type="Rhea" id="RHEA-COMP:14527"/>
        <dbReference type="Rhea" id="RHEA-COMP:17342"/>
        <dbReference type="ChEBI" id="CHEBI:33019"/>
        <dbReference type="ChEBI" id="CHEBI:61557"/>
        <dbReference type="ChEBI" id="CHEBI:140395"/>
        <dbReference type="EC" id="2.7.7.6"/>
    </reaction>
</comment>
<evidence type="ECO:0000256" key="2">
    <source>
        <dbReference type="ARBA" id="ARBA00022679"/>
    </source>
</evidence>
<feature type="binding site" evidence="7">
    <location>
        <position position="954"/>
    </location>
    <ligand>
        <name>Zn(2+)</name>
        <dbReference type="ChEBI" id="CHEBI:29105"/>
        <label>2</label>
    </ligand>
</feature>
<dbReference type="Gene3D" id="1.10.274.100">
    <property type="entry name" value="RNA polymerase Rpb1, domain 3"/>
    <property type="match status" value="1"/>
</dbReference>
<dbReference type="InterPro" id="IPR007080">
    <property type="entry name" value="RNA_pol_Rpb1_1"/>
</dbReference>
<feature type="binding site" evidence="7">
    <location>
        <position position="549"/>
    </location>
    <ligand>
        <name>Mg(2+)</name>
        <dbReference type="ChEBI" id="CHEBI:18420"/>
    </ligand>
</feature>
<sequence length="1241" mass="138667">MNKLSRLKDFTALKISLASPEDILSWSHGEVTKPETINYRTFKAEKGGLFDEKIFGPTKDYECYCGKYKRIRYKGVICDKCGVEVTHSRVRRERMGHITLSSPVAHVWFFKGIPSKLAMLLDISPRSLEAVVYFSSYVVTSCDHDKKVHVLSHLAEDLEKERKTFLEESEEEVKNLKKQAETEIKEIKNADKEKAKIMAGAVSLKYNRKAQDLRDKTVVKQEELEKKFAVLEKKLASVKHLSILTDLEYLDLSNYMDQFCEVSIGAESIKNILEKLDLVEEIKKLKAKISRTKGQAQLKLSKRLKVMEGFRKAGISPTWVILQHLPVIPPDLRPMVQLEGGRFATSDLNDLYRRIINRNSRLRRLLNLGAPEIIIRNEKRMLQEAVDALIDSSKQRSSSRVLRMSRKPLRSISDMLKGKQGRFRQNLLGKRVDYSGRSVIVVGPDLKLTECGIPREMALELLKPLVLREILLRGLAPNVKSAKYILDARGGEVWDIVESLAKSRPVLLNRAPTLHRLGIRAFFPRLIEGNAIQIHPCVCDGFNADFDGDQMAVHLPLSEEAIQESIDLMLSDKNLLKPSNGNFIAMPSKDMILGVYFLTTVNPDLEKHKSKFGSIDEVTYALFDNKINLRQKIDMVLDGNMTETTAGRVIFNSRLPQSLGFINKNVGKSSSEDTVSLSDLFDKVLKMEDTRTVVEFIDSVKSLGFEYATKSGLSVSIFDFKESPQRGPIMDTANKKAEEIDLNYKRGLITRNEQRSLSQTLWQETTEKVDEATWKELDEKDIVKFMLRSGGAGKASRVQIRQIAGMRGLIADPTGRIIEMPIKGNYKEGLSGFEYFASSRGSRKGITDKALRTADAGYLTRRLVDVAQGVITRTDFCGTENYRPITIKDILPLSSLSDKIKGRYLAKDIKVKNKKIAKKGEYLTIEKAKEIEKAGVEEVGVYSPLTCEAPHGICRKCYGEDLTNLKEVQIGVPVGILAAQSIGEPGTQLTMRTFHTGGIVGKDITQGLPRIEEILEARAPKSLSIMSEITGKVSIVEEKGGKRTIIVKAVDKDTEVPEVRYNVDPVSEIVVSEGMLIVAGEPLTVGNLDLSELLGVVSVVQTQNYIIKELQKVYTSQGVKLNDKHLEVIVRQTFNKVEIDKIGDADFLQGEVVTKDKFDEENAKVAAEGGEMAQGHIILLGITRAALETDSFLAAASFMNTSRILTDAASVGAVDNLLGLKENVIIGRLIPVGERARMVDN</sequence>
<keyword evidence="9" id="KW-0175">Coiled coil</keyword>
<evidence type="ECO:0000256" key="6">
    <source>
        <dbReference type="ARBA" id="ARBA00048552"/>
    </source>
</evidence>
<reference evidence="12" key="1">
    <citation type="submission" date="2017-09" db="EMBL/GenBank/DDBJ databases">
        <title>Depth-based differentiation of microbial function through sediment-hosted aquifers and enrichment of novel symbionts in the deep terrestrial subsurface.</title>
        <authorList>
            <person name="Probst A.J."/>
            <person name="Ladd B."/>
            <person name="Jarett J.K."/>
            <person name="Geller-Mcgrath D.E."/>
            <person name="Sieber C.M.K."/>
            <person name="Emerson J.B."/>
            <person name="Anantharaman K."/>
            <person name="Thomas B.C."/>
            <person name="Malmstrom R."/>
            <person name="Stieglmeier M."/>
            <person name="Klingl A."/>
            <person name="Woyke T."/>
            <person name="Ryan C.M."/>
            <person name="Banfield J.F."/>
        </authorList>
    </citation>
    <scope>NUCLEOTIDE SEQUENCE [LARGE SCALE GENOMIC DNA]</scope>
</reference>
<dbReference type="EC" id="2.7.7.6" evidence="7"/>
<comment type="caution">
    <text evidence="11">The sequence shown here is derived from an EMBL/GenBank/DDBJ whole genome shotgun (WGS) entry which is preliminary data.</text>
</comment>
<dbReference type="CDD" id="cd01609">
    <property type="entry name" value="RNAP_beta'_N"/>
    <property type="match status" value="1"/>
</dbReference>
<accession>A0A2H0XEU4</accession>
<feature type="binding site" evidence="7">
    <location>
        <position position="545"/>
    </location>
    <ligand>
        <name>Mg(2+)</name>
        <dbReference type="ChEBI" id="CHEBI:18420"/>
    </ligand>
</feature>
<dbReference type="InterPro" id="IPR044893">
    <property type="entry name" value="RNA_pol_Rpb1_clamp_domain"/>
</dbReference>
<dbReference type="Pfam" id="PF04997">
    <property type="entry name" value="RNA_pol_Rpb1_1"/>
    <property type="match status" value="1"/>
</dbReference>
<dbReference type="GO" id="GO:0003899">
    <property type="term" value="F:DNA-directed RNA polymerase activity"/>
    <property type="evidence" value="ECO:0007669"/>
    <property type="project" value="UniProtKB-UniRule"/>
</dbReference>
<dbReference type="InterPro" id="IPR045867">
    <property type="entry name" value="DNA-dir_RpoC_beta_prime"/>
</dbReference>
<evidence type="ECO:0000256" key="7">
    <source>
        <dbReference type="HAMAP-Rule" id="MF_01322"/>
    </source>
</evidence>
<dbReference type="InterPro" id="IPR006592">
    <property type="entry name" value="RNA_pol_N"/>
</dbReference>
<comment type="subunit">
    <text evidence="7">The RNAP catalytic core consists of 2 alpha, 1 beta, 1 beta' and 1 omega subunit. When a sigma factor is associated with the core the holoenzyme is formed, which can initiate transcription.</text>
</comment>
<feature type="binding site" evidence="7">
    <location>
        <position position="877"/>
    </location>
    <ligand>
        <name>Zn(2+)</name>
        <dbReference type="ChEBI" id="CHEBI:29105"/>
        <label>2</label>
    </ligand>
</feature>
<keyword evidence="7" id="KW-0862">Zinc</keyword>
<evidence type="ECO:0000256" key="5">
    <source>
        <dbReference type="ARBA" id="ARBA00023163"/>
    </source>
</evidence>